<evidence type="ECO:0000256" key="3">
    <source>
        <dbReference type="ARBA" id="ARBA00022989"/>
    </source>
</evidence>
<gene>
    <name evidence="7" type="ORF">UC35_05355</name>
</gene>
<comment type="subcellular location">
    <subcellularLocation>
        <location evidence="1">Membrane</location>
        <topology evidence="1">Multi-pass membrane protein</topology>
    </subcellularLocation>
</comment>
<keyword evidence="8" id="KW-1185">Reference proteome</keyword>
<dbReference type="AlphaFoldDB" id="A0A127JR39"/>
<accession>A0A127JR39</accession>
<evidence type="ECO:0000256" key="5">
    <source>
        <dbReference type="SAM" id="Phobius"/>
    </source>
</evidence>
<sequence>MSAHCCAGPSHSSADPRYRKVLWLALVLNALMFAVELGASWSSGSVSLLADSIDFFGDAANYAISLAVLGMAASTRSKAAIFKAACMGAFGAFVLGKAVFNLSAGTVPEPITMGAVGVAALAVNASVAVMLFRFRTGDANMQSAWICSRNDALGNVAVMLAALGVFGTGSAWPDLVVASVMALLALTGATTVLKQAGRELRHSALHSH</sequence>
<dbReference type="GO" id="GO:0008324">
    <property type="term" value="F:monoatomic cation transmembrane transporter activity"/>
    <property type="evidence" value="ECO:0007669"/>
    <property type="project" value="InterPro"/>
</dbReference>
<dbReference type="SUPFAM" id="SSF161111">
    <property type="entry name" value="Cation efflux protein transmembrane domain-like"/>
    <property type="match status" value="1"/>
</dbReference>
<evidence type="ECO:0000256" key="4">
    <source>
        <dbReference type="ARBA" id="ARBA00023136"/>
    </source>
</evidence>
<dbReference type="Gene3D" id="1.20.1510.10">
    <property type="entry name" value="Cation efflux protein transmembrane domain"/>
    <property type="match status" value="1"/>
</dbReference>
<dbReference type="Pfam" id="PF01545">
    <property type="entry name" value="Cation_efflux"/>
    <property type="match status" value="1"/>
</dbReference>
<evidence type="ECO:0000313" key="8">
    <source>
        <dbReference type="Proteomes" id="UP000070433"/>
    </source>
</evidence>
<dbReference type="PATRIC" id="fig|94132.3.peg.1077"/>
<protein>
    <submittedName>
        <fullName evidence="7">Cation transporter</fullName>
    </submittedName>
</protein>
<name>A0A127JR39_9BURK</name>
<feature type="domain" description="Cation efflux protein transmembrane" evidence="6">
    <location>
        <begin position="22"/>
        <end position="200"/>
    </location>
</feature>
<evidence type="ECO:0000259" key="6">
    <source>
        <dbReference type="Pfam" id="PF01545"/>
    </source>
</evidence>
<keyword evidence="3 5" id="KW-1133">Transmembrane helix</keyword>
<evidence type="ECO:0000313" key="7">
    <source>
        <dbReference type="EMBL" id="AMO22430.1"/>
    </source>
</evidence>
<feature type="transmembrane region" description="Helical" evidence="5">
    <location>
        <begin position="53"/>
        <end position="73"/>
    </location>
</feature>
<feature type="transmembrane region" description="Helical" evidence="5">
    <location>
        <begin position="21"/>
        <end position="41"/>
    </location>
</feature>
<organism evidence="7 8">
    <name type="scientific">Ramlibacter tataouinensis</name>
    <dbReference type="NCBI Taxonomy" id="94132"/>
    <lineage>
        <taxon>Bacteria</taxon>
        <taxon>Pseudomonadati</taxon>
        <taxon>Pseudomonadota</taxon>
        <taxon>Betaproteobacteria</taxon>
        <taxon>Burkholderiales</taxon>
        <taxon>Comamonadaceae</taxon>
        <taxon>Ramlibacter</taxon>
    </lineage>
</organism>
<dbReference type="Proteomes" id="UP000070433">
    <property type="component" value="Chromosome"/>
</dbReference>
<evidence type="ECO:0000256" key="2">
    <source>
        <dbReference type="ARBA" id="ARBA00022692"/>
    </source>
</evidence>
<proteinExistence type="predicted"/>
<dbReference type="OrthoDB" id="9799649at2"/>
<feature type="transmembrane region" description="Helical" evidence="5">
    <location>
        <begin position="175"/>
        <end position="193"/>
    </location>
</feature>
<dbReference type="EMBL" id="CP010951">
    <property type="protein sequence ID" value="AMO22430.1"/>
    <property type="molecule type" value="Genomic_DNA"/>
</dbReference>
<feature type="transmembrane region" description="Helical" evidence="5">
    <location>
        <begin position="80"/>
        <end position="99"/>
    </location>
</feature>
<reference evidence="7 8" key="1">
    <citation type="journal article" date="2014" name="Int. J. Syst. Evol. Microbiol.">
        <title>Ramlibacter solisilvae sp. nov., isolated from forest soil, and emended description of the genus Ramlibacter.</title>
        <authorList>
            <person name="Lee H.J."/>
            <person name="Lee S.H."/>
            <person name="Lee S.S."/>
            <person name="Lee J.S."/>
            <person name="Kim Y."/>
            <person name="Kim S.C."/>
            <person name="Jeon C.O."/>
        </authorList>
    </citation>
    <scope>NUCLEOTIDE SEQUENCE [LARGE SCALE GENOMIC DNA]</scope>
    <source>
        <strain evidence="7 8">5-10</strain>
    </source>
</reference>
<dbReference type="RefSeq" id="WP_061496909.1">
    <property type="nucleotide sequence ID" value="NZ_CP010951.1"/>
</dbReference>
<feature type="transmembrane region" description="Helical" evidence="5">
    <location>
        <begin position="111"/>
        <end position="132"/>
    </location>
</feature>
<dbReference type="GO" id="GO:0016020">
    <property type="term" value="C:membrane"/>
    <property type="evidence" value="ECO:0007669"/>
    <property type="project" value="UniProtKB-SubCell"/>
</dbReference>
<dbReference type="InterPro" id="IPR058533">
    <property type="entry name" value="Cation_efflux_TM"/>
</dbReference>
<keyword evidence="2 5" id="KW-0812">Transmembrane</keyword>
<keyword evidence="4 5" id="KW-0472">Membrane</keyword>
<dbReference type="InterPro" id="IPR027469">
    <property type="entry name" value="Cation_efflux_TMD_sf"/>
</dbReference>
<feature type="transmembrane region" description="Helical" evidence="5">
    <location>
        <begin position="152"/>
        <end position="169"/>
    </location>
</feature>
<evidence type="ECO:0000256" key="1">
    <source>
        <dbReference type="ARBA" id="ARBA00004141"/>
    </source>
</evidence>